<proteinExistence type="inferred from homology"/>
<comment type="similarity">
    <text evidence="8">Belongs to the ATPase delta chain family.</text>
</comment>
<dbReference type="RefSeq" id="WP_072660152.1">
    <property type="nucleotide sequence ID" value="NZ_BDFD01000016.1"/>
</dbReference>
<dbReference type="SUPFAM" id="SSF47928">
    <property type="entry name" value="N-terminal domain of the delta subunit of the F1F0-ATP synthase"/>
    <property type="match status" value="1"/>
</dbReference>
<organism evidence="9 10">
    <name type="scientific">Mariprofundus micogutta</name>
    <dbReference type="NCBI Taxonomy" id="1921010"/>
    <lineage>
        <taxon>Bacteria</taxon>
        <taxon>Pseudomonadati</taxon>
        <taxon>Pseudomonadota</taxon>
        <taxon>Candidatius Mariprofundia</taxon>
        <taxon>Mariprofundales</taxon>
        <taxon>Mariprofundaceae</taxon>
        <taxon>Mariprofundus</taxon>
    </lineage>
</organism>
<evidence type="ECO:0000256" key="4">
    <source>
        <dbReference type="ARBA" id="ARBA00023065"/>
    </source>
</evidence>
<keyword evidence="6 8" id="KW-0139">CF(1)</keyword>
<keyword evidence="3 8" id="KW-0375">Hydrogen ion transport</keyword>
<protein>
    <recommendedName>
        <fullName evidence="8">ATP synthase subunit delta</fullName>
    </recommendedName>
    <alternativeName>
        <fullName evidence="8">ATP synthase F(1) sector subunit delta</fullName>
    </alternativeName>
    <alternativeName>
        <fullName evidence="8">F-type ATPase subunit delta</fullName>
        <shortName evidence="8">F-ATPase subunit delta</shortName>
    </alternativeName>
</protein>
<dbReference type="GO" id="GO:0005886">
    <property type="term" value="C:plasma membrane"/>
    <property type="evidence" value="ECO:0007669"/>
    <property type="project" value="UniProtKB-SubCell"/>
</dbReference>
<dbReference type="InterPro" id="IPR000711">
    <property type="entry name" value="ATPase_OSCP/dsu"/>
</dbReference>
<keyword evidence="4 8" id="KW-0406">Ion transport</keyword>
<evidence type="ECO:0000256" key="8">
    <source>
        <dbReference type="HAMAP-Rule" id="MF_01416"/>
    </source>
</evidence>
<accession>A0A1L8CPK2</accession>
<gene>
    <name evidence="8" type="primary">atpH</name>
    <name evidence="9" type="ORF">MMIC_P1827</name>
</gene>
<dbReference type="NCBIfam" id="TIGR01145">
    <property type="entry name" value="ATP_synt_delta"/>
    <property type="match status" value="1"/>
</dbReference>
<evidence type="ECO:0000313" key="9">
    <source>
        <dbReference type="EMBL" id="GAV20852.1"/>
    </source>
</evidence>
<evidence type="ECO:0000256" key="5">
    <source>
        <dbReference type="ARBA" id="ARBA00023136"/>
    </source>
</evidence>
<dbReference type="AlphaFoldDB" id="A0A1L8CPK2"/>
<dbReference type="STRING" id="1921010.MMIC_P1827"/>
<dbReference type="Proteomes" id="UP000231632">
    <property type="component" value="Unassembled WGS sequence"/>
</dbReference>
<dbReference type="InterPro" id="IPR026015">
    <property type="entry name" value="ATP_synth_OSCP/delta_N_sf"/>
</dbReference>
<dbReference type="NCBIfam" id="NF004402">
    <property type="entry name" value="PRK05758.2-2"/>
    <property type="match status" value="1"/>
</dbReference>
<keyword evidence="7 8" id="KW-0066">ATP synthesis</keyword>
<dbReference type="GO" id="GO:0046933">
    <property type="term" value="F:proton-transporting ATP synthase activity, rotational mechanism"/>
    <property type="evidence" value="ECO:0007669"/>
    <property type="project" value="UniProtKB-UniRule"/>
</dbReference>
<dbReference type="Gene3D" id="1.10.520.20">
    <property type="entry name" value="N-terminal domain of the delta subunit of the F1F0-ATP synthase"/>
    <property type="match status" value="1"/>
</dbReference>
<keyword evidence="8" id="KW-1003">Cell membrane</keyword>
<reference evidence="9 10" key="1">
    <citation type="journal article" date="2017" name="Arch. Microbiol.">
        <title>Mariprofundus micogutta sp. nov., a novel iron-oxidizing zetaproteobacterium isolated from a deep-sea hydrothermal field at the Bayonnaise knoll of the Izu-Ogasawara arc, and a description of Mariprofundales ord. nov. and Zetaproteobacteria classis nov.</title>
        <authorList>
            <person name="Makita H."/>
            <person name="Tanaka E."/>
            <person name="Mitsunobu S."/>
            <person name="Miyazaki M."/>
            <person name="Nunoura T."/>
            <person name="Uematsu K."/>
            <person name="Takaki Y."/>
            <person name="Nishi S."/>
            <person name="Shimamura S."/>
            <person name="Takai K."/>
        </authorList>
    </citation>
    <scope>NUCLEOTIDE SEQUENCE [LARGE SCALE GENOMIC DNA]</scope>
    <source>
        <strain evidence="9 10">ET2</strain>
    </source>
</reference>
<comment type="caution">
    <text evidence="9">The sequence shown here is derived from an EMBL/GenBank/DDBJ whole genome shotgun (WGS) entry which is preliminary data.</text>
</comment>
<evidence type="ECO:0000256" key="1">
    <source>
        <dbReference type="ARBA" id="ARBA00004370"/>
    </source>
</evidence>
<evidence type="ECO:0000313" key="10">
    <source>
        <dbReference type="Proteomes" id="UP000231632"/>
    </source>
</evidence>
<dbReference type="EMBL" id="BDFD01000016">
    <property type="protein sequence ID" value="GAV20852.1"/>
    <property type="molecule type" value="Genomic_DNA"/>
</dbReference>
<dbReference type="PANTHER" id="PTHR11910">
    <property type="entry name" value="ATP SYNTHASE DELTA CHAIN"/>
    <property type="match status" value="1"/>
</dbReference>
<evidence type="ECO:0000256" key="7">
    <source>
        <dbReference type="ARBA" id="ARBA00023310"/>
    </source>
</evidence>
<keyword evidence="2 8" id="KW-0813">Transport</keyword>
<keyword evidence="10" id="KW-1185">Reference proteome</keyword>
<comment type="function">
    <text evidence="8">This protein is part of the stalk that links CF(0) to CF(1). It either transmits conformational changes from CF(0) to CF(1) or is implicated in proton conduction.</text>
</comment>
<dbReference type="OrthoDB" id="9802471at2"/>
<keyword evidence="5 8" id="KW-0472">Membrane</keyword>
<comment type="function">
    <text evidence="8">F(1)F(0) ATP synthase produces ATP from ADP in the presence of a proton or sodium gradient. F-type ATPases consist of two structural domains, F(1) containing the extramembraneous catalytic core and F(0) containing the membrane proton channel, linked together by a central stalk and a peripheral stalk. During catalysis, ATP synthesis in the catalytic domain of F(1) is coupled via a rotary mechanism of the central stalk subunits to proton translocation.</text>
</comment>
<sequence>MSTSQISRRYARALFDLISEGTNVREDLAAVAAVASEAEVAALLVSPEYPVSLKQQVIIKASGGKISAEIERLVALLAERNKVALLPEIADMVDEMIHQAESELEADVTVASSMDEALQDKLSKALTASTGKKVRLSISEDKSILGGMVVRIGDRKIDYSLRTKLAGLRRALAS</sequence>
<dbReference type="HAMAP" id="MF_01416">
    <property type="entry name" value="ATP_synth_delta_bact"/>
    <property type="match status" value="1"/>
</dbReference>
<evidence type="ECO:0000256" key="2">
    <source>
        <dbReference type="ARBA" id="ARBA00022448"/>
    </source>
</evidence>
<dbReference type="PRINTS" id="PR00125">
    <property type="entry name" value="ATPASEDELTA"/>
</dbReference>
<dbReference type="Pfam" id="PF00213">
    <property type="entry name" value="OSCP"/>
    <property type="match status" value="1"/>
</dbReference>
<evidence type="ECO:0000256" key="6">
    <source>
        <dbReference type="ARBA" id="ARBA00023196"/>
    </source>
</evidence>
<comment type="subcellular location">
    <subcellularLocation>
        <location evidence="8">Cell membrane</location>
        <topology evidence="8">Peripheral membrane protein</topology>
    </subcellularLocation>
    <subcellularLocation>
        <location evidence="1">Membrane</location>
    </subcellularLocation>
</comment>
<evidence type="ECO:0000256" key="3">
    <source>
        <dbReference type="ARBA" id="ARBA00022781"/>
    </source>
</evidence>
<name>A0A1L8CPK2_9PROT</name>
<dbReference type="GO" id="GO:0045259">
    <property type="term" value="C:proton-transporting ATP synthase complex"/>
    <property type="evidence" value="ECO:0007669"/>
    <property type="project" value="UniProtKB-KW"/>
</dbReference>